<dbReference type="SUPFAM" id="SSF51735">
    <property type="entry name" value="NAD(P)-binding Rossmann-fold domains"/>
    <property type="match status" value="1"/>
</dbReference>
<dbReference type="Pfam" id="PF08240">
    <property type="entry name" value="ADH_N"/>
    <property type="match status" value="1"/>
</dbReference>
<dbReference type="EC" id="1.-.-.-" evidence="3"/>
<sequence length="309" mass="32222">MPQAVQLHNYGDIDVLKVEEVPQPTPAAGEVLVRVKAAGINPGEASIRKGVFKDTWPSTFPSGQGSDFAGVIEAVGEGVSGLQPGAEVIGFTHNRASQAEFVVVPQDQVTPKPANVPWEVAGGLFVAGTTAYAAVRAVDVKAGDTVVVSGASGGVGTLAVQLARLKGARVLGIASPARAEWLAAHGVDLVPYGDGLRERLLEAAGGHIDAFIDTYGQGYVQLAVELGIPPQRINTIIDFAAVQQYGVQAEGNAAGGRADVVAELAQLIADGQLEMPIARTYPLEQVQAAYRELEDRHTLGKIVLIPGKR</sequence>
<dbReference type="PANTHER" id="PTHR44154:SF1">
    <property type="entry name" value="QUINONE OXIDOREDUCTASE"/>
    <property type="match status" value="1"/>
</dbReference>
<evidence type="ECO:0000259" key="2">
    <source>
        <dbReference type="SMART" id="SM00829"/>
    </source>
</evidence>
<evidence type="ECO:0000256" key="1">
    <source>
        <dbReference type="ARBA" id="ARBA00022857"/>
    </source>
</evidence>
<dbReference type="Gene3D" id="3.90.180.10">
    <property type="entry name" value="Medium-chain alcohol dehydrogenases, catalytic domain"/>
    <property type="match status" value="1"/>
</dbReference>
<organism evidence="3">
    <name type="scientific">Deinococcus sonorensis KR-87</name>
    <dbReference type="NCBI Taxonomy" id="694439"/>
    <lineage>
        <taxon>Bacteria</taxon>
        <taxon>Thermotogati</taxon>
        <taxon>Deinococcota</taxon>
        <taxon>Deinococci</taxon>
        <taxon>Deinococcales</taxon>
        <taxon>Deinococcaceae</taxon>
        <taxon>Deinococcus</taxon>
    </lineage>
</organism>
<dbReference type="InterPro" id="IPR013154">
    <property type="entry name" value="ADH-like_N"/>
</dbReference>
<dbReference type="InterPro" id="IPR020843">
    <property type="entry name" value="ER"/>
</dbReference>
<dbReference type="Gene3D" id="3.40.50.720">
    <property type="entry name" value="NAD(P)-binding Rossmann-like Domain"/>
    <property type="match status" value="1"/>
</dbReference>
<protein>
    <submittedName>
        <fullName evidence="3">NADP-dependent oxidoreductase</fullName>
        <ecNumber evidence="3">1.-.-.-</ecNumber>
    </submittedName>
</protein>
<evidence type="ECO:0000313" key="3">
    <source>
        <dbReference type="EMBL" id="XBV86240.1"/>
    </source>
</evidence>
<dbReference type="InterPro" id="IPR011032">
    <property type="entry name" value="GroES-like_sf"/>
</dbReference>
<dbReference type="EMBL" id="CP158299">
    <property type="protein sequence ID" value="XBV86240.1"/>
    <property type="molecule type" value="Genomic_DNA"/>
</dbReference>
<reference evidence="3" key="1">
    <citation type="submission" date="2024-06" db="EMBL/GenBank/DDBJ databases">
        <title>Draft Genome Sequence of Deinococcus sonorensis Type Strain KR-87, a Biofilm Producing Representative of the Genus Deinococcus.</title>
        <authorList>
            <person name="Boren L.S."/>
            <person name="Grosso R.A."/>
            <person name="Hugenberg-Cox A.N."/>
            <person name="Hill J.T.E."/>
            <person name="Albert C.M."/>
            <person name="Tuohy J.M."/>
        </authorList>
    </citation>
    <scope>NUCLEOTIDE SEQUENCE</scope>
    <source>
        <strain evidence="3">KR-87</strain>
    </source>
</reference>
<gene>
    <name evidence="3" type="ORF">ABOD76_08010</name>
</gene>
<dbReference type="PANTHER" id="PTHR44154">
    <property type="entry name" value="QUINONE OXIDOREDUCTASE"/>
    <property type="match status" value="1"/>
</dbReference>
<dbReference type="SUPFAM" id="SSF50129">
    <property type="entry name" value="GroES-like"/>
    <property type="match status" value="1"/>
</dbReference>
<keyword evidence="3" id="KW-0560">Oxidoreductase</keyword>
<dbReference type="CDD" id="cd05289">
    <property type="entry name" value="MDR_like_2"/>
    <property type="match status" value="1"/>
</dbReference>
<dbReference type="Pfam" id="PF13602">
    <property type="entry name" value="ADH_zinc_N_2"/>
    <property type="match status" value="1"/>
</dbReference>
<dbReference type="AlphaFoldDB" id="A0AAU7UCX0"/>
<proteinExistence type="predicted"/>
<dbReference type="KEGG" id="dsc:ABOD76_08010"/>
<dbReference type="InterPro" id="IPR036291">
    <property type="entry name" value="NAD(P)-bd_dom_sf"/>
</dbReference>
<dbReference type="GO" id="GO:0016491">
    <property type="term" value="F:oxidoreductase activity"/>
    <property type="evidence" value="ECO:0007669"/>
    <property type="project" value="UniProtKB-KW"/>
</dbReference>
<accession>A0AAU7UCX0</accession>
<dbReference type="SMART" id="SM00829">
    <property type="entry name" value="PKS_ER"/>
    <property type="match status" value="1"/>
</dbReference>
<name>A0AAU7UCX0_9DEIO</name>
<dbReference type="RefSeq" id="WP_350244298.1">
    <property type="nucleotide sequence ID" value="NZ_CP158299.1"/>
</dbReference>
<dbReference type="InterPro" id="IPR051603">
    <property type="entry name" value="Zinc-ADH_QOR/CCCR"/>
</dbReference>
<feature type="domain" description="Enoyl reductase (ER)" evidence="2">
    <location>
        <begin position="11"/>
        <end position="304"/>
    </location>
</feature>
<keyword evidence="1" id="KW-0521">NADP</keyword>